<reference evidence="1" key="2">
    <citation type="submission" date="2022-01" db="EMBL/GenBank/DDBJ databases">
        <authorList>
            <person name="Yamashiro T."/>
            <person name="Shiraishi A."/>
            <person name="Satake H."/>
            <person name="Nakayama K."/>
        </authorList>
    </citation>
    <scope>NUCLEOTIDE SEQUENCE</scope>
</reference>
<reference evidence="1" key="1">
    <citation type="journal article" date="2022" name="Int. J. Mol. Sci.">
        <title>Draft Genome of Tanacetum Coccineum: Genomic Comparison of Closely Related Tanacetum-Family Plants.</title>
        <authorList>
            <person name="Yamashiro T."/>
            <person name="Shiraishi A."/>
            <person name="Nakayama K."/>
            <person name="Satake H."/>
        </authorList>
    </citation>
    <scope>NUCLEOTIDE SEQUENCE</scope>
</reference>
<name>A0ABQ4YYH4_9ASTR</name>
<evidence type="ECO:0000313" key="1">
    <source>
        <dbReference type="EMBL" id="GJS82933.1"/>
    </source>
</evidence>
<proteinExistence type="predicted"/>
<protein>
    <submittedName>
        <fullName evidence="1">Uncharacterized protein</fullName>
    </submittedName>
</protein>
<accession>A0ABQ4YYH4</accession>
<comment type="caution">
    <text evidence="1">The sequence shown here is derived from an EMBL/GenBank/DDBJ whole genome shotgun (WGS) entry which is preliminary data.</text>
</comment>
<dbReference type="EMBL" id="BQNB010010863">
    <property type="protein sequence ID" value="GJS82933.1"/>
    <property type="molecule type" value="Genomic_DNA"/>
</dbReference>
<gene>
    <name evidence="1" type="ORF">Tco_0749474</name>
</gene>
<sequence>MDDRLGDIDTNIYKLSNDVEELTTQRFQTWETDHLSQLLAHHHINHTRYDGTRYTYVPDILDLGVQQGVNFMASLQDFSITPTASTDLFGMFGTPGARPSTSHNF</sequence>
<keyword evidence="2" id="KW-1185">Reference proteome</keyword>
<organism evidence="1 2">
    <name type="scientific">Tanacetum coccineum</name>
    <dbReference type="NCBI Taxonomy" id="301880"/>
    <lineage>
        <taxon>Eukaryota</taxon>
        <taxon>Viridiplantae</taxon>
        <taxon>Streptophyta</taxon>
        <taxon>Embryophyta</taxon>
        <taxon>Tracheophyta</taxon>
        <taxon>Spermatophyta</taxon>
        <taxon>Magnoliopsida</taxon>
        <taxon>eudicotyledons</taxon>
        <taxon>Gunneridae</taxon>
        <taxon>Pentapetalae</taxon>
        <taxon>asterids</taxon>
        <taxon>campanulids</taxon>
        <taxon>Asterales</taxon>
        <taxon>Asteraceae</taxon>
        <taxon>Asteroideae</taxon>
        <taxon>Anthemideae</taxon>
        <taxon>Anthemidinae</taxon>
        <taxon>Tanacetum</taxon>
    </lineage>
</organism>
<evidence type="ECO:0000313" key="2">
    <source>
        <dbReference type="Proteomes" id="UP001151760"/>
    </source>
</evidence>
<dbReference type="Proteomes" id="UP001151760">
    <property type="component" value="Unassembled WGS sequence"/>
</dbReference>